<protein>
    <submittedName>
        <fullName evidence="1">Uncharacterized protein</fullName>
    </submittedName>
</protein>
<proteinExistence type="predicted"/>
<accession>A0A8S5V597</accession>
<reference evidence="1" key="1">
    <citation type="journal article" date="2021" name="Proc. Natl. Acad. Sci. U.S.A.">
        <title>A Catalog of Tens of Thousands of Viruses from Human Metagenomes Reveals Hidden Associations with Chronic Diseases.</title>
        <authorList>
            <person name="Tisza M.J."/>
            <person name="Buck C.B."/>
        </authorList>
    </citation>
    <scope>NUCLEOTIDE SEQUENCE</scope>
    <source>
        <strain evidence="1">CtYaH2</strain>
    </source>
</reference>
<sequence length="29" mass="3367">MVFFLFLSFVEIDVKDSNVWLGIGYVCPK</sequence>
<organism evidence="1">
    <name type="scientific">Siphoviridae sp. ctYaH2</name>
    <dbReference type="NCBI Taxonomy" id="2825549"/>
    <lineage>
        <taxon>Viruses</taxon>
        <taxon>Duplodnaviria</taxon>
        <taxon>Heunggongvirae</taxon>
        <taxon>Uroviricota</taxon>
        <taxon>Caudoviricetes</taxon>
    </lineage>
</organism>
<dbReference type="EMBL" id="BK016199">
    <property type="protein sequence ID" value="DAG01885.1"/>
    <property type="molecule type" value="Genomic_DNA"/>
</dbReference>
<evidence type="ECO:0000313" key="1">
    <source>
        <dbReference type="EMBL" id="DAG01885.1"/>
    </source>
</evidence>
<name>A0A8S5V597_9CAUD</name>